<dbReference type="EMBL" id="BLIR01000001">
    <property type="protein sequence ID" value="GFE38152.1"/>
    <property type="molecule type" value="Genomic_DNA"/>
</dbReference>
<keyword evidence="2" id="KW-1185">Reference proteome</keyword>
<reference evidence="1 2" key="1">
    <citation type="submission" date="2019-12" db="EMBL/GenBank/DDBJ databases">
        <title>Whole genome shotgun sequence of Streptomyces tubercidicus NBRC 13090.</title>
        <authorList>
            <person name="Ichikawa N."/>
            <person name="Kimura A."/>
            <person name="Kitahashi Y."/>
            <person name="Komaki H."/>
            <person name="Tamura T."/>
        </authorList>
    </citation>
    <scope>NUCLEOTIDE SEQUENCE [LARGE SCALE GENOMIC DNA]</scope>
    <source>
        <strain evidence="1 2">NBRC 13090</strain>
    </source>
</reference>
<dbReference type="AlphaFoldDB" id="A0A640US14"/>
<evidence type="ECO:0000313" key="1">
    <source>
        <dbReference type="EMBL" id="GFE38152.1"/>
    </source>
</evidence>
<accession>A0A640US14</accession>
<evidence type="ECO:0000313" key="2">
    <source>
        <dbReference type="Proteomes" id="UP000431826"/>
    </source>
</evidence>
<organism evidence="1 2">
    <name type="scientific">Streptomyces tubercidicus</name>
    <dbReference type="NCBI Taxonomy" id="47759"/>
    <lineage>
        <taxon>Bacteria</taxon>
        <taxon>Bacillati</taxon>
        <taxon>Actinomycetota</taxon>
        <taxon>Actinomycetes</taxon>
        <taxon>Kitasatosporales</taxon>
        <taxon>Streptomycetaceae</taxon>
        <taxon>Streptomyces</taxon>
    </lineage>
</organism>
<dbReference type="RefSeq" id="WP_159744031.1">
    <property type="nucleotide sequence ID" value="NZ_BLIR01000001.1"/>
</dbReference>
<dbReference type="OrthoDB" id="4292436at2"/>
<name>A0A640US14_9ACTN</name>
<gene>
    <name evidence="1" type="ORF">Stube_28250</name>
</gene>
<dbReference type="GeneID" id="96283939"/>
<dbReference type="Proteomes" id="UP000431826">
    <property type="component" value="Unassembled WGS sequence"/>
</dbReference>
<proteinExistence type="predicted"/>
<sequence>MSELADFANAELVDVEPGRIGADATPTMVLVHNATTDIIG</sequence>
<comment type="caution">
    <text evidence="1">The sequence shown here is derived from an EMBL/GenBank/DDBJ whole genome shotgun (WGS) entry which is preliminary data.</text>
</comment>
<dbReference type="NCBIfam" id="NF033402">
    <property type="entry name" value="linaridin_RiPP"/>
    <property type="match status" value="1"/>
</dbReference>
<protein>
    <submittedName>
        <fullName evidence="1">Uncharacterized protein</fullName>
    </submittedName>
</protein>